<proteinExistence type="predicted"/>
<evidence type="ECO:0000313" key="2">
    <source>
        <dbReference type="Proteomes" id="UP000502823"/>
    </source>
</evidence>
<dbReference type="PANTHER" id="PTHR46060:SF1">
    <property type="entry name" value="MARINER MOS1 TRANSPOSASE-LIKE PROTEIN"/>
    <property type="match status" value="1"/>
</dbReference>
<comment type="caution">
    <text evidence="1">The sequence shown here is derived from an EMBL/GenBank/DDBJ whole genome shotgun (WGS) entry which is preliminary data.</text>
</comment>
<protein>
    <recommendedName>
        <fullName evidence="3">Tc1-like transposase DDE domain-containing protein</fullName>
    </recommendedName>
</protein>
<evidence type="ECO:0000313" key="1">
    <source>
        <dbReference type="EMBL" id="GFG35091.1"/>
    </source>
</evidence>
<dbReference type="InterPro" id="IPR052709">
    <property type="entry name" value="Transposase-MT_Hybrid"/>
</dbReference>
<gene>
    <name evidence="1" type="ORF">Cfor_05097</name>
</gene>
<sequence length="127" mass="14770">MKLLQKFTGDYWLSVVKITVDSSTVHRWTLHHHGNATHHTSAPTSAAVESTGYEVVPHTPYSPNLAPPNFWLFGALKKHLKGNHFTCDEEVQAAMAKWFREQPEKFYSDRFEKLVQRWLCCIEREWG</sequence>
<dbReference type="PANTHER" id="PTHR46060">
    <property type="entry name" value="MARINER MOS1 TRANSPOSASE-LIKE PROTEIN"/>
    <property type="match status" value="1"/>
</dbReference>
<dbReference type="Gene3D" id="3.30.420.10">
    <property type="entry name" value="Ribonuclease H-like superfamily/Ribonuclease H"/>
    <property type="match status" value="1"/>
</dbReference>
<reference evidence="2" key="1">
    <citation type="submission" date="2020-01" db="EMBL/GenBank/DDBJ databases">
        <title>Draft genome sequence of the Termite Coptotermes fromosanus.</title>
        <authorList>
            <person name="Itakura S."/>
            <person name="Yosikawa Y."/>
            <person name="Umezawa K."/>
        </authorList>
    </citation>
    <scope>NUCLEOTIDE SEQUENCE [LARGE SCALE GENOMIC DNA]</scope>
</reference>
<dbReference type="OrthoDB" id="10065579at2759"/>
<dbReference type="Proteomes" id="UP000502823">
    <property type="component" value="Unassembled WGS sequence"/>
</dbReference>
<name>A0A6L2PR41_COPFO</name>
<dbReference type="InParanoid" id="A0A6L2PR41"/>
<evidence type="ECO:0008006" key="3">
    <source>
        <dbReference type="Google" id="ProtNLM"/>
    </source>
</evidence>
<keyword evidence="2" id="KW-1185">Reference proteome</keyword>
<dbReference type="GO" id="GO:0003676">
    <property type="term" value="F:nucleic acid binding"/>
    <property type="evidence" value="ECO:0007669"/>
    <property type="project" value="InterPro"/>
</dbReference>
<dbReference type="AlphaFoldDB" id="A0A6L2PR41"/>
<dbReference type="EMBL" id="BLKM01011979">
    <property type="protein sequence ID" value="GFG35091.1"/>
    <property type="molecule type" value="Genomic_DNA"/>
</dbReference>
<dbReference type="InterPro" id="IPR036397">
    <property type="entry name" value="RNaseH_sf"/>
</dbReference>
<accession>A0A6L2PR41</accession>
<organism evidence="1 2">
    <name type="scientific">Coptotermes formosanus</name>
    <name type="common">Formosan subterranean termite</name>
    <dbReference type="NCBI Taxonomy" id="36987"/>
    <lineage>
        <taxon>Eukaryota</taxon>
        <taxon>Metazoa</taxon>
        <taxon>Ecdysozoa</taxon>
        <taxon>Arthropoda</taxon>
        <taxon>Hexapoda</taxon>
        <taxon>Insecta</taxon>
        <taxon>Pterygota</taxon>
        <taxon>Neoptera</taxon>
        <taxon>Polyneoptera</taxon>
        <taxon>Dictyoptera</taxon>
        <taxon>Blattodea</taxon>
        <taxon>Blattoidea</taxon>
        <taxon>Termitoidae</taxon>
        <taxon>Rhinotermitidae</taxon>
        <taxon>Coptotermes</taxon>
    </lineage>
</organism>